<proteinExistence type="predicted"/>
<evidence type="ECO:0000313" key="2">
    <source>
        <dbReference type="Proteomes" id="UP000264779"/>
    </source>
</evidence>
<name>A0A358DYV2_9ALTE</name>
<dbReference type="Proteomes" id="UP000264779">
    <property type="component" value="Unassembled WGS sequence"/>
</dbReference>
<protein>
    <submittedName>
        <fullName evidence="1">Uncharacterized protein</fullName>
    </submittedName>
</protein>
<reference evidence="1 2" key="1">
    <citation type="journal article" date="2018" name="Nat. Biotechnol.">
        <title>A standardized bacterial taxonomy based on genome phylogeny substantially revises the tree of life.</title>
        <authorList>
            <person name="Parks D.H."/>
            <person name="Chuvochina M."/>
            <person name="Waite D.W."/>
            <person name="Rinke C."/>
            <person name="Skarshewski A."/>
            <person name="Chaumeil P.A."/>
            <person name="Hugenholtz P."/>
        </authorList>
    </citation>
    <scope>NUCLEOTIDE SEQUENCE [LARGE SCALE GENOMIC DNA]</scope>
    <source>
        <strain evidence="1">UBA11621</strain>
    </source>
</reference>
<organism evidence="1 2">
    <name type="scientific">Alteromonas australica</name>
    <dbReference type="NCBI Taxonomy" id="589873"/>
    <lineage>
        <taxon>Bacteria</taxon>
        <taxon>Pseudomonadati</taxon>
        <taxon>Pseudomonadota</taxon>
        <taxon>Gammaproteobacteria</taxon>
        <taxon>Alteromonadales</taxon>
        <taxon>Alteromonadaceae</taxon>
        <taxon>Alteromonas/Salinimonas group</taxon>
        <taxon>Alteromonas</taxon>
    </lineage>
</organism>
<dbReference type="AlphaFoldDB" id="A0A358DYV2"/>
<accession>A0A358DYV2</accession>
<gene>
    <name evidence="1" type="ORF">DEB45_09255</name>
</gene>
<evidence type="ECO:0000313" key="1">
    <source>
        <dbReference type="EMBL" id="HBU51436.1"/>
    </source>
</evidence>
<comment type="caution">
    <text evidence="1">The sequence shown here is derived from an EMBL/GenBank/DDBJ whole genome shotgun (WGS) entry which is preliminary data.</text>
</comment>
<sequence>MNRLFDINLLSQPNWTEGEEWAECNTPQDFNEVFHRIYGASAEDDIPTYRVEAGDNFYIGADKSLIRDWHPVRDPWILDIPGTQAAPLSFFFGIQKGVSDIDVNLENHAPYIVNNVNSFLEISADYYRIFGLKMKDSDPAIELTAQVEGITVQDAVLINTPLIKTEGYRMIGWILRNITFIGVVAKMLDVPLASSNVSLQDIHSTGEGDCGLTVGAGHSEVEVIALTIDNTYHQFDEDKVLYHGVVFESGAEATVRYNTINGFSGNAFKFYCEADVKGLETDKCGAGIYFGEYATARDCMVTFLRQIEGDSYAYYFEKDGELNNCGCNLDETGGLGVVVMGEGSTVTINGGDYQLNLPLPFATAIGNSTVVLNNVTINGVLYNETIDLLLGESWRGEKAESVTDPLPIYANQVLQMPYEHIPRMSEAVSVQGNNDPFNNVIALPSGAKIAPNKLSGVRYNPCEAFLHLDPGEMATDYFRYSTKENIYTHRFEIYPSPEVGAKVVQPDSFNGSGWAKNGERYTANNTNNSLSSNYAFEEGEIYQVSLKLEGRTEGGVIPSIGSAQGQYSHYLEGTEVWLIRAPTNATSITILGQSYTGDVLNVYVRKLLRTETPAVPTLEYNQSGSDITLVWFIEPVKRLKDEQAPRVTKTGELYESARNGYYDNNGGSYLFEDVYSNGRKTAINLRGGDNLEVYRLTVTGGYTGEYEKWQNAISAEMNQGPYFNKIQACYVTGDLYLDSSRGSYTSQFGNSDILVFNGLANAATYDAEAFVLGMNGRNSSDGIIDTKKKTAVNHSLFYAGYRQFRIQNVGTGLLTNCEFVRTDGTKEAIAPTRSWSLVNVWNCVVDGVRCVTNDQMRNQVNADHSAYSDVGVIRLYAPTVEVLKTYPTISDYCRVAMTDMEFEVSSNGGSSWSPLSVPNVDLPGVIGAFERTVNFSSGTYQIRCRCLNGALIGSWSNTISITV</sequence>
<dbReference type="EMBL" id="DONK01000135">
    <property type="protein sequence ID" value="HBU51436.1"/>
    <property type="molecule type" value="Genomic_DNA"/>
</dbReference>